<feature type="region of interest" description="Disordered" evidence="1">
    <location>
        <begin position="1011"/>
        <end position="1086"/>
    </location>
</feature>
<feature type="compositionally biased region" description="Polar residues" evidence="1">
    <location>
        <begin position="136"/>
        <end position="146"/>
    </location>
</feature>
<dbReference type="Proteomes" id="UP000034805">
    <property type="component" value="Unassembled WGS sequence"/>
</dbReference>
<proteinExistence type="predicted"/>
<feature type="domain" description="DUF4550" evidence="2">
    <location>
        <begin position="210"/>
        <end position="303"/>
    </location>
</feature>
<feature type="compositionally biased region" description="Basic and acidic residues" evidence="1">
    <location>
        <begin position="108"/>
        <end position="135"/>
    </location>
</feature>
<feature type="region of interest" description="Disordered" evidence="1">
    <location>
        <begin position="68"/>
        <end position="158"/>
    </location>
</feature>
<evidence type="ECO:0000313" key="3">
    <source>
        <dbReference type="EMBL" id="KPP72376.1"/>
    </source>
</evidence>
<evidence type="ECO:0000256" key="1">
    <source>
        <dbReference type="SAM" id="MobiDB-lite"/>
    </source>
</evidence>
<feature type="region of interest" description="Disordered" evidence="1">
    <location>
        <begin position="293"/>
        <end position="324"/>
    </location>
</feature>
<gene>
    <name evidence="3" type="ORF">Z043_108630</name>
</gene>
<dbReference type="Pfam" id="PF15084">
    <property type="entry name" value="DUF4550"/>
    <property type="match status" value="1"/>
</dbReference>
<feature type="compositionally biased region" description="Basic and acidic residues" evidence="1">
    <location>
        <begin position="350"/>
        <end position="366"/>
    </location>
</feature>
<sequence length="1424" mass="160712">MDHAKRCNFGLRSSQKCIRMPIPLSRALRQKAIRADDWWALLDFESIRKSGIAGGLRLRIRLYQKQRLSDTMESSNSERGADPRESRTDFAQNNPLADEPECGSASGDEGKKVDDDSQEAERGDKCGTQELHTSEPHVSQAVTNMNAPRCETKSAESKSHEVTLTVSIAMALPQGFSEGEEDPVIAEKSNRKKPKQVLPSGVLEAPKAQSYYRIEFTLLPDDPEPMKFDLVMFGVAAKIYTDNETKVLMPWQEGDQVWLAWSHCVKAAITRDLVLKLASHRVAFRVWDTKDRLSSKARRDRPRTFRLQQGRGGDDADHEVKAKASAAEVLASERVRTTTALNRDGCSVPEKGRSAHDRSLGCDGQRDGSGANPKGTVRDKEKELPPIAKAAQERSAGNQSSKTHKQQSKADVYEVLYLRKVQSAVPQQDATALTSSGVRDQPQVVNQKSLSHRNALESAACTENTHKNGVASVELNPVHLLAGEKSVTDYLVSRTPGIREGLCSITVDKALMSEELRMKLNPLVITVLSATSLPASPVPFHVLKEKCLPVYCQYKLPDMTMHRTKGEEHGSDLYFRDVNVILTGLLDPDELQQYLGGPPLEIEIHDRDRKLEEPATSPTVFGTEAEDNRLGSVSLLSCRRTRFNPFVNSTSRQDPYGIATVDLSELLRGQRRFKATAAIKCSPPPDLSVCRWAEHEERMLGFPGVAYGPLEDPMPMGHYFEANSELKVQVEIAHPLKHNIWHLGYPFGRIIYFFRCKSSMALTRLRSEILKINAAAFHLNSATEEMIEKTLSCYEMSASEKNSKEMDVVTGFYLYDNKTHLFVLEGLKDKAIRRLWEKVPIKLSGSEEDQTKILYNSDQSFSTRLYHTLDLSLSPIHLHEALDNIMKQPLLYVREMVPRACFQALSRLSYLFQVKTMKDAVHGELFPSAEMILSMSKEFGIIPLKKQQEEVVVVRCEMQESPLKTTEKLGEPADTSLNDNMELMEDNEEEQHHVETKDIIEGNIEEVHLANLKMEKPKLTDTDSSKTEKPKPADTDSLKMEKSKPADIDSLKMEKPKPADTDSLKMEKSKPADIDSLKMEKPKPAEAEAQLPVDNVVPNYNMTQSENCTQQAWELLRKKMAKGYHSTTVASVDADVEQRSLEVRSKATRHTRESFVLPGFRSSMDSNKHPLKPDEARIEELRQPWKENILHSNILRPTLTRDTWPWSKRFEDFNLYKKPSGFFDSEVPVTIHLAGELLQQEQREAAKVQYSRWLRKVLPSEASLGQGPVPEFKCHMVHGESGKLGDLLKDKPMKYSLRTPGLELKARPRPIPALSVVQHCEDGKQHMNVAFSPGPLDHHSLSWEGNRIPRQKSDLRQFHLKERGKPHSFLYKRVAPPLSEEERHAVWFQHPEPSAEPLGPSDRSQSARRVTETKTYKGLFMHVL</sequence>
<dbReference type="InterPro" id="IPR027876">
    <property type="entry name" value="DUF4550"/>
</dbReference>
<dbReference type="PANTHER" id="PTHR33667:SF7">
    <property type="entry name" value="RIKEN CDNA 1810020O05 GENE"/>
    <property type="match status" value="1"/>
</dbReference>
<dbReference type="EMBL" id="JARO02002567">
    <property type="protein sequence ID" value="KPP72376.1"/>
    <property type="molecule type" value="Genomic_DNA"/>
</dbReference>
<evidence type="ECO:0000259" key="2">
    <source>
        <dbReference type="Pfam" id="PF15084"/>
    </source>
</evidence>
<feature type="compositionally biased region" description="Polar residues" evidence="1">
    <location>
        <begin position="69"/>
        <end position="78"/>
    </location>
</feature>
<organism evidence="3 4">
    <name type="scientific">Scleropages formosus</name>
    <name type="common">Asian bonytongue</name>
    <name type="synonym">Osteoglossum formosum</name>
    <dbReference type="NCBI Taxonomy" id="113540"/>
    <lineage>
        <taxon>Eukaryota</taxon>
        <taxon>Metazoa</taxon>
        <taxon>Chordata</taxon>
        <taxon>Craniata</taxon>
        <taxon>Vertebrata</taxon>
        <taxon>Euteleostomi</taxon>
        <taxon>Actinopterygii</taxon>
        <taxon>Neopterygii</taxon>
        <taxon>Teleostei</taxon>
        <taxon>Osteoglossocephala</taxon>
        <taxon>Osteoglossomorpha</taxon>
        <taxon>Osteoglossiformes</taxon>
        <taxon>Osteoglossidae</taxon>
        <taxon>Scleropages</taxon>
    </lineage>
</organism>
<protein>
    <recommendedName>
        <fullName evidence="2">DUF4550 domain-containing protein</fullName>
    </recommendedName>
</protein>
<feature type="compositionally biased region" description="Basic and acidic residues" evidence="1">
    <location>
        <begin position="79"/>
        <end position="88"/>
    </location>
</feature>
<name>A0A0P7VG20_SCLFO</name>
<feature type="compositionally biased region" description="Basic and acidic residues" evidence="1">
    <location>
        <begin position="312"/>
        <end position="322"/>
    </location>
</feature>
<feature type="region of interest" description="Disordered" evidence="1">
    <location>
        <begin position="1391"/>
        <end position="1410"/>
    </location>
</feature>
<dbReference type="PANTHER" id="PTHR33667">
    <property type="entry name" value="SI:DKEY-57N24.6"/>
    <property type="match status" value="1"/>
</dbReference>
<accession>A0A0P7VG20</accession>
<reference evidence="3 4" key="1">
    <citation type="submission" date="2015-08" db="EMBL/GenBank/DDBJ databases">
        <title>The genome of the Asian arowana (Scleropages formosus).</title>
        <authorList>
            <person name="Tan M.H."/>
            <person name="Gan H.M."/>
            <person name="Croft L.J."/>
            <person name="Austin C.M."/>
        </authorList>
    </citation>
    <scope>NUCLEOTIDE SEQUENCE [LARGE SCALE GENOMIC DNA]</scope>
    <source>
        <strain evidence="3">Aro1</strain>
    </source>
</reference>
<feature type="region of interest" description="Disordered" evidence="1">
    <location>
        <begin position="341"/>
        <end position="409"/>
    </location>
</feature>
<evidence type="ECO:0000313" key="4">
    <source>
        <dbReference type="Proteomes" id="UP000034805"/>
    </source>
</evidence>
<comment type="caution">
    <text evidence="3">The sequence shown here is derived from an EMBL/GenBank/DDBJ whole genome shotgun (WGS) entry which is preliminary data.</text>
</comment>